<gene>
    <name evidence="1" type="ORF">pdam_00000931</name>
</gene>
<dbReference type="AlphaFoldDB" id="A0A3M6T6G6"/>
<dbReference type="OMA" id="NMSAYSE"/>
<keyword evidence="2" id="KW-1185">Reference proteome</keyword>
<evidence type="ECO:0000313" key="2">
    <source>
        <dbReference type="Proteomes" id="UP000275408"/>
    </source>
</evidence>
<comment type="caution">
    <text evidence="1">The sequence shown here is derived from an EMBL/GenBank/DDBJ whole genome shotgun (WGS) entry which is preliminary data.</text>
</comment>
<proteinExistence type="predicted"/>
<organism evidence="1 2">
    <name type="scientific">Pocillopora damicornis</name>
    <name type="common">Cauliflower coral</name>
    <name type="synonym">Millepora damicornis</name>
    <dbReference type="NCBI Taxonomy" id="46731"/>
    <lineage>
        <taxon>Eukaryota</taxon>
        <taxon>Metazoa</taxon>
        <taxon>Cnidaria</taxon>
        <taxon>Anthozoa</taxon>
        <taxon>Hexacorallia</taxon>
        <taxon>Scleractinia</taxon>
        <taxon>Astrocoeniina</taxon>
        <taxon>Pocilloporidae</taxon>
        <taxon>Pocillopora</taxon>
    </lineage>
</organism>
<name>A0A3M6T6G6_POCDA</name>
<dbReference type="EMBL" id="RCHS01004213">
    <property type="protein sequence ID" value="RMX36961.1"/>
    <property type="molecule type" value="Genomic_DNA"/>
</dbReference>
<sequence>MNSLLPKVRRAHMLGNQLRGHISSSLHDKFLSVAFLGYFHKSYLFHTSGLHVARPSNKKAERTEKSREASGKLLKKLRKTRLEGLVNPEPVSTPEEKLTKRIRKIQSIKGLLQFYWFRVNKKRELTPLHKFTILECIVVYFSKSVQMRDVFLTQPLQQSLFEMLAQDVRVHLNDFDANQIYNVVIYMAKLCVKDPSMYADLERGILYHKLRGYSNKQLSQLGWAFAKYCLHTNVVEIFHALDKEIFSRDISKFSSEELCTIAWSFSEFGFPKDRQFYKAIGSEILTRDLSQFKPWTLASLSLSYSRADAFVAEVFEVVEEELLQRDDLKSFATNDLVILVLAFGRVGKLHPELFQKFEVTMVKRRDYAETVVREYLQETYHLLKKSEFHLAVVVKMIERVLDPDVCNSLFDILFRPRRSWKEKVLHQYLFKAY</sequence>
<accession>A0A3M6T6G6</accession>
<evidence type="ECO:0000313" key="1">
    <source>
        <dbReference type="EMBL" id="RMX36961.1"/>
    </source>
</evidence>
<evidence type="ECO:0008006" key="3">
    <source>
        <dbReference type="Google" id="ProtNLM"/>
    </source>
</evidence>
<dbReference type="Proteomes" id="UP000275408">
    <property type="component" value="Unassembled WGS sequence"/>
</dbReference>
<reference evidence="1 2" key="1">
    <citation type="journal article" date="2018" name="Sci. Rep.">
        <title>Comparative analysis of the Pocillopora damicornis genome highlights role of immune system in coral evolution.</title>
        <authorList>
            <person name="Cunning R."/>
            <person name="Bay R.A."/>
            <person name="Gillette P."/>
            <person name="Baker A.C."/>
            <person name="Traylor-Knowles N."/>
        </authorList>
    </citation>
    <scope>NUCLEOTIDE SEQUENCE [LARGE SCALE GENOMIC DNA]</scope>
    <source>
        <strain evidence="1">RSMAS</strain>
        <tissue evidence="1">Whole animal</tissue>
    </source>
</reference>
<dbReference type="OrthoDB" id="5960871at2759"/>
<protein>
    <recommendedName>
        <fullName evidence="3">FAST kinase leucine-rich domain-containing protein</fullName>
    </recommendedName>
</protein>